<name>A0ABU3RNV7_9BACL</name>
<dbReference type="RefSeq" id="WP_315955717.1">
    <property type="nucleotide sequence ID" value="NZ_JAWCUD010000016.1"/>
</dbReference>
<proteinExistence type="predicted"/>
<feature type="chain" id="PRO_5045567808" description="Deacetylase PdaC domain-containing protein" evidence="1">
    <location>
        <begin position="30"/>
        <end position="224"/>
    </location>
</feature>
<gene>
    <name evidence="2" type="ORF">RQP52_32680</name>
</gene>
<evidence type="ECO:0000256" key="1">
    <source>
        <dbReference type="SAM" id="SignalP"/>
    </source>
</evidence>
<dbReference type="Proteomes" id="UP001260980">
    <property type="component" value="Unassembled WGS sequence"/>
</dbReference>
<organism evidence="2 3">
    <name type="scientific">Paenibacillus violae</name>
    <dbReference type="NCBI Taxonomy" id="3077234"/>
    <lineage>
        <taxon>Bacteria</taxon>
        <taxon>Bacillati</taxon>
        <taxon>Bacillota</taxon>
        <taxon>Bacilli</taxon>
        <taxon>Bacillales</taxon>
        <taxon>Paenibacillaceae</taxon>
        <taxon>Paenibacillus</taxon>
    </lineage>
</organism>
<keyword evidence="1" id="KW-0732">Signal</keyword>
<feature type="signal peptide" evidence="1">
    <location>
        <begin position="1"/>
        <end position="29"/>
    </location>
</feature>
<evidence type="ECO:0008006" key="4">
    <source>
        <dbReference type="Google" id="ProtNLM"/>
    </source>
</evidence>
<protein>
    <recommendedName>
        <fullName evidence="4">Deacetylase PdaC domain-containing protein</fullName>
    </recommendedName>
</protein>
<reference evidence="2 3" key="1">
    <citation type="submission" date="2023-10" db="EMBL/GenBank/DDBJ databases">
        <title>Paenibacillus strain PFR10 Genome sequencing and assembly.</title>
        <authorList>
            <person name="Kim I."/>
        </authorList>
    </citation>
    <scope>NUCLEOTIDE SEQUENCE [LARGE SCALE GENOMIC DNA]</scope>
    <source>
        <strain evidence="2 3">PFR10</strain>
    </source>
</reference>
<evidence type="ECO:0000313" key="2">
    <source>
        <dbReference type="EMBL" id="MDU0205844.1"/>
    </source>
</evidence>
<comment type="caution">
    <text evidence="2">The sequence shown here is derived from an EMBL/GenBank/DDBJ whole genome shotgun (WGS) entry which is preliminary data.</text>
</comment>
<sequence length="224" mass="25004">MKKTLIVISLFACSFLLVLYFNNNGSASAATEKQINDSFAAIEEKINKEVSLRSEISYSSNPYDYIKNNDDFENIIKLGNDAIPILDQKLSTSEKNGLQEYITAIAIERIAKVDLKGTSTFWESGKDFSTKWKAHIKSIPLSIDTILLNTQTSSGEKVKKIIELGTPAIPFIADKIESGDESIFPALLELTKGTENIIVDGDKKEWVVSHKSEFKSLKDYVLQK</sequence>
<dbReference type="EMBL" id="JAWCUD010000016">
    <property type="protein sequence ID" value="MDU0205844.1"/>
    <property type="molecule type" value="Genomic_DNA"/>
</dbReference>
<keyword evidence="3" id="KW-1185">Reference proteome</keyword>
<evidence type="ECO:0000313" key="3">
    <source>
        <dbReference type="Proteomes" id="UP001260980"/>
    </source>
</evidence>
<accession>A0ABU3RNV7</accession>